<dbReference type="VEuPathDB" id="FungiDB:PODANS_6_7420"/>
<dbReference type="EMBL" id="CU638744">
    <property type="protein sequence ID" value="CAP71793.1"/>
    <property type="molecule type" value="Genomic_DNA"/>
</dbReference>
<gene>
    <name evidence="1" type="ORF">PODANS_6_7420</name>
</gene>
<reference evidence="1" key="2">
    <citation type="submission" date="2008-07" db="EMBL/GenBank/DDBJ databases">
        <authorList>
            <person name="Genoscope - CEA"/>
        </authorList>
    </citation>
    <scope>NUCLEOTIDE SEQUENCE</scope>
    <source>
        <strain evidence="1">S mat+</strain>
    </source>
</reference>
<name>B2B3V7_PODAN</name>
<evidence type="ECO:0000313" key="2">
    <source>
        <dbReference type="EMBL" id="CDP31184.1"/>
    </source>
</evidence>
<dbReference type="Proteomes" id="UP000001197">
    <property type="component" value="Chromosome 6"/>
</dbReference>
<reference evidence="1 3" key="1">
    <citation type="journal article" date="2008" name="Genome Biol.">
        <title>The genome sequence of the model ascomycete fungus Podospora anserina.</title>
        <authorList>
            <person name="Espagne E."/>
            <person name="Lespinet O."/>
            <person name="Malagnac F."/>
            <person name="Da Silva C."/>
            <person name="Jaillon O."/>
            <person name="Porcel B.M."/>
            <person name="Couloux A."/>
            <person name="Aury J.-M."/>
            <person name="Segurens B."/>
            <person name="Poulain J."/>
            <person name="Anthouard V."/>
            <person name="Grossetete S."/>
            <person name="Khalili H."/>
            <person name="Coppin E."/>
            <person name="Dequard-Chablat M."/>
            <person name="Picard M."/>
            <person name="Contamine V."/>
            <person name="Arnaise S."/>
            <person name="Bourdais A."/>
            <person name="Berteaux-Lecellier V."/>
            <person name="Gautheret D."/>
            <person name="de Vries R.P."/>
            <person name="Battaglia E."/>
            <person name="Coutinho P.M."/>
            <person name="Danchin E.G.J."/>
            <person name="Henrissat B."/>
            <person name="El Khoury R."/>
            <person name="Sainsard-Chanet A."/>
            <person name="Boivin A."/>
            <person name="Pinan-Lucarre B."/>
            <person name="Sellem C.H."/>
            <person name="Debuchy R."/>
            <person name="Wincker P."/>
            <person name="Weissenbach J."/>
            <person name="Silar P."/>
        </authorList>
    </citation>
    <scope>NUCLEOTIDE SEQUENCE [LARGE SCALE GENOMIC DNA]</scope>
    <source>
        <strain evidence="3">S / ATCC MYA-4624 / DSM 980 / FGSC 10383</strain>
        <strain evidence="1">S mat+</strain>
    </source>
</reference>
<dbReference type="KEGG" id="pan:PODANSg7696"/>
<dbReference type="eggNOG" id="ENOG502T47V">
    <property type="taxonomic scope" value="Eukaryota"/>
</dbReference>
<dbReference type="OrthoDB" id="3679184at2759"/>
<evidence type="ECO:0000313" key="3">
    <source>
        <dbReference type="Proteomes" id="UP000001197"/>
    </source>
</evidence>
<reference evidence="2" key="4">
    <citation type="submission" date="2015-04" db="EMBL/GenBank/DDBJ databases">
        <title>Maintaining two mating types: Structure of the mating type locus and its role in heterokaryosis in Podospora anserina.</title>
        <authorList>
            <person name="Grognet P."/>
            <person name="Bidard F."/>
            <person name="Kuchly C."/>
            <person name="Chan Ho Tong L."/>
            <person name="Coppin E."/>
            <person name="Ait Benkhali J."/>
            <person name="Couloux A."/>
            <person name="Wincker P."/>
            <person name="Debuchy R."/>
            <person name="Silar P."/>
        </authorList>
    </citation>
    <scope>NUCLEOTIDE SEQUENCE</scope>
</reference>
<reference evidence="3" key="3">
    <citation type="journal article" date="2014" name="Genetics">
        <title>Maintaining two mating types: Structure of the mating type locus and its role in heterokaryosis in Podospora anserina.</title>
        <authorList>
            <person name="Grognet P."/>
            <person name="Bidard F."/>
            <person name="Kuchly C."/>
            <person name="Tong L.C.H."/>
            <person name="Coppin E."/>
            <person name="Benkhali J.A."/>
            <person name="Couloux A."/>
            <person name="Wincker P."/>
            <person name="Debuchy R."/>
            <person name="Silar P."/>
        </authorList>
    </citation>
    <scope>GENOME REANNOTATION</scope>
    <source>
        <strain evidence="3">S / ATCC MYA-4624 / DSM 980 / FGSC 10383</strain>
    </source>
</reference>
<evidence type="ECO:0000313" key="1">
    <source>
        <dbReference type="EMBL" id="CAP71793.1"/>
    </source>
</evidence>
<dbReference type="EMBL" id="FO904941">
    <property type="protein sequence ID" value="CDP31184.1"/>
    <property type="molecule type" value="Genomic_DNA"/>
</dbReference>
<keyword evidence="3" id="KW-1185">Reference proteome</keyword>
<sequence length="211" mass="23214">MTCGYNAQSLVGSMERRLSTNRATDWGRIVDLLHTRGEYECPPGNCQNEALTSCTGQCCLRGRHHHARCCFRSPQLHRQLRPSQRHVLVSIPPPSLSNTLILTRDSYSLNAFMPGTMDTLGYDCTASGVGGPGILPEIQGGTCPPSSRTFDVVRNETGMTVIVSVQVSLLSYTRGAHFIPNEQIQVMKGVTPTGDYTAYVGPKDFPLERIW</sequence>
<dbReference type="HOGENOM" id="CLU_1305319_0_0_1"/>
<dbReference type="AlphaFoldDB" id="B2B3V7"/>
<accession>B2B3V7</accession>
<dbReference type="RefSeq" id="XP_001910657.1">
    <property type="nucleotide sequence ID" value="XM_001910622.1"/>
</dbReference>
<proteinExistence type="predicted"/>
<protein>
    <submittedName>
        <fullName evidence="1">Podospora anserina S mat+ genomic DNA chromosome 6, supercontig 2</fullName>
    </submittedName>
</protein>
<organism evidence="1">
    <name type="scientific">Podospora anserina (strain S / ATCC MYA-4624 / DSM 980 / FGSC 10383)</name>
    <name type="common">Pleurage anserina</name>
    <dbReference type="NCBI Taxonomy" id="515849"/>
    <lineage>
        <taxon>Eukaryota</taxon>
        <taxon>Fungi</taxon>
        <taxon>Dikarya</taxon>
        <taxon>Ascomycota</taxon>
        <taxon>Pezizomycotina</taxon>
        <taxon>Sordariomycetes</taxon>
        <taxon>Sordariomycetidae</taxon>
        <taxon>Sordariales</taxon>
        <taxon>Podosporaceae</taxon>
        <taxon>Podospora</taxon>
        <taxon>Podospora anserina</taxon>
    </lineage>
</organism>
<dbReference type="GeneID" id="6194397"/>